<dbReference type="InterPro" id="IPR011047">
    <property type="entry name" value="Quinoprotein_ADH-like_sf"/>
</dbReference>
<feature type="compositionally biased region" description="Polar residues" evidence="11">
    <location>
        <begin position="944"/>
        <end position="959"/>
    </location>
</feature>
<dbReference type="Pfam" id="PF25828">
    <property type="entry name" value="CC_Cfap43"/>
    <property type="match status" value="1"/>
</dbReference>
<dbReference type="OrthoDB" id="1935234at2759"/>
<keyword evidence="8" id="KW-0966">Cell projection</keyword>
<evidence type="ECO:0000256" key="10">
    <source>
        <dbReference type="SAM" id="Coils"/>
    </source>
</evidence>
<sequence>MAPGDKKVKKPLHEYPAKTFGGTLHHYVGHDSLRRNGFHCIADNVAITAAGNVVQFVNYQTGVEESFSGPEGGGIGSVCVHPTRKYFVVCEKAPKNPRVVVYEYPSKKQAYVLNGGATLGFTACTFNQSGTYLATVAMEPDYTLTIWNWKEQKTVLRNKAFGSDVYTISFSPFNEGMLVSSGLGHIKFWTMAETFTGLKLQGSVGKFGRLEISDVTGYTTFPDNKVVSGSESGSLLLWEGNLVKCELVRELRDGETATYGADFNRCHENGNVEVVDLIEKGRIVMSGGSDGYVRYWTFAQIDVAETNGVDVHSIIKCQKEYFVGEGVRIKSMSLGVNGDHWVILDAAGSVRRIPYWSYDTIVGEVAPLAKPAPALLSFHSGAIRTSRSSPTDNTVVTGGDDGTLRLMDFIEKKEYYRLQLDAPVIRIEFYPPQVDPSGTLFIAGFQDGSIRTLRKGRTQFFVINAWRPHSASLISFALDKAAKQLYTVAKDGTAFYFTVDGGNLKPIGYCRLPGSAHRPPQCLEWDGAGTGCFFGYVNGNILHVKPPVVDSIDHEIGYEFEAVFSGVGYRQKQKPPEKSKKVLPNGEIEESSSDDEDLDEVDNGPWAVQCIRRLPDDTFLVALKKEELAYQYHLTTQYDGQEGPPPIPATGIDPPGRVEEPIQNLCFRDTVPLECQVSYSGENISIICENSVVLTRPWKGIANVMHAAQIHDGIDGLVTAASFTFDDRALVTSGLDGLLVSQTIGSVAAAELVKANITTYPEFADERHIAAEPIVNSIQKQKEEDDRHRAEEAALGKKQQLLRKIHLIHKEYLAILDKNANAVGGMRLTDEEIQLDPQLLEDLSSEKVQRVETARLDYTWTSAKKETLLKKLRAAYVDNLVFDRFLVRAFESSTAVSSFRTPHFTEGQQEGMKLLNAQLALAEDRSDNGSPLGGDNPIGGGRSGSPTTGADGSSTGSPNRNGSFRGSPGGGSRVHSPATAGHGQDFEGTLAKTNASQQHNQTLNKSAAKSQLEKAEERKLERSVRKQGYDELHSRKPRGTDDDARSATEVGQLEAHMGDYVLKTSPKYIIPNRDRPTAERKSRQLLLLEHSINRLRTEFNFRLIGLRDLKRRLCDDINADRARVREIAARLKLDGADIPVVALAPEEEPEKRFDIDREGLDIFEKEQEKERRKAEAAARAKKGFGSDLATMEEDKDDEGGAGGAAGKDGEESSKRQSTRESLRKPSHAPGPISTKEKLEMDMRYKMENLRLTEIEEEEQSMERELLQFEKARLERRIASTISSFDEKLNDFYQERMKLEADLSMADMRVILLFREYQLLQLFKKKDIDLQVKLEDREKEKRVIGDKSKVCVEKVNNLTQRSQALQKRLSDVLQQGDHFIAEKLPADAKDYLTKIFYRKVKRRKEADNDEDDDDDVTSDDDDDEQQEDDGDDGIEEEVCPPSCEPELWDELLALRARKLECDYETQDIQKIILQIRKEASDLKNQDTQVQNAINGCEKDIASFQVEKLKQLNLLETIVVLKLSHIQCLTAQRKLPFSLNRDDIVVFTQSGLDRLRGRIHELADLKSQDRKENHRLAQEKQKLFRKKSKRQAEHGDWEARVQEVQLLKFGQRIDLEKLENIAIDRETEELKEALRVEELKWERELSKYDEKLDGLRQDSQQRVIENTALLKDLGALRGQQHDLEHALIESTQTVVAKMTGGSRVATSADRANLKDLVVAQQHELDALKAEIAMLRRKGGHVYTPVVQQGQAYK</sequence>
<feature type="coiled-coil region" evidence="10">
    <location>
        <begin position="1708"/>
        <end position="1735"/>
    </location>
</feature>
<dbReference type="InterPro" id="IPR001680">
    <property type="entry name" value="WD40_rpt"/>
</dbReference>
<comment type="subcellular location">
    <subcellularLocation>
        <location evidence="1">Cell projection</location>
        <location evidence="1">Cilium</location>
    </subcellularLocation>
    <subcellularLocation>
        <location evidence="2">Cytoplasm</location>
        <location evidence="2">Cytoskeleton</location>
    </subcellularLocation>
</comment>
<protein>
    <recommendedName>
        <fullName evidence="14">Cilia- and flagella-associated protein 44</fullName>
    </recommendedName>
</protein>
<feature type="compositionally biased region" description="Basic and acidic residues" evidence="11">
    <location>
        <begin position="1011"/>
        <end position="1046"/>
    </location>
</feature>
<dbReference type="Gene3D" id="2.130.10.10">
    <property type="entry name" value="YVTN repeat-like/Quinoprotein amine dehydrogenase"/>
    <property type="match status" value="2"/>
</dbReference>
<feature type="compositionally biased region" description="Basic and acidic residues" evidence="11">
    <location>
        <begin position="1207"/>
        <end position="1223"/>
    </location>
</feature>
<keyword evidence="13" id="KW-1185">Reference proteome</keyword>
<feature type="region of interest" description="Disordered" evidence="11">
    <location>
        <begin position="1166"/>
        <end position="1239"/>
    </location>
</feature>
<keyword evidence="7" id="KW-0206">Cytoskeleton</keyword>
<dbReference type="PANTHER" id="PTHR14885">
    <property type="entry name" value="CILIA- AND FLAGELLA-ASSOCIATED PROTEIN 43-RELATED"/>
    <property type="match status" value="1"/>
</dbReference>
<dbReference type="GO" id="GO:0005856">
    <property type="term" value="C:cytoskeleton"/>
    <property type="evidence" value="ECO:0007669"/>
    <property type="project" value="UniProtKB-SubCell"/>
</dbReference>
<dbReference type="InterPro" id="IPR015943">
    <property type="entry name" value="WD40/YVTN_repeat-like_dom_sf"/>
</dbReference>
<feature type="coiled-coil region" evidence="10">
    <location>
        <begin position="1244"/>
        <end position="1274"/>
    </location>
</feature>
<feature type="region of interest" description="Disordered" evidence="11">
    <location>
        <begin position="571"/>
        <end position="600"/>
    </location>
</feature>
<dbReference type="InterPro" id="IPR011041">
    <property type="entry name" value="Quinoprot_gluc/sorb_DH_b-prop"/>
</dbReference>
<keyword evidence="4 9" id="KW-0853">WD repeat</keyword>
<feature type="compositionally biased region" description="Polar residues" evidence="11">
    <location>
        <begin position="991"/>
        <end position="1009"/>
    </location>
</feature>
<evidence type="ECO:0000256" key="9">
    <source>
        <dbReference type="PROSITE-ProRule" id="PRU00221"/>
    </source>
</evidence>
<evidence type="ECO:0000256" key="8">
    <source>
        <dbReference type="ARBA" id="ARBA00023273"/>
    </source>
</evidence>
<evidence type="ECO:0000256" key="11">
    <source>
        <dbReference type="SAM" id="MobiDB-lite"/>
    </source>
</evidence>
<dbReference type="SMART" id="SM00320">
    <property type="entry name" value="WD40"/>
    <property type="match status" value="7"/>
</dbReference>
<gene>
    <name evidence="12" type="ORF">BSAL_67120</name>
</gene>
<proteinExistence type="predicted"/>
<dbReference type="PROSITE" id="PS50082">
    <property type="entry name" value="WD_REPEATS_2"/>
    <property type="match status" value="1"/>
</dbReference>
<dbReference type="SUPFAM" id="SSF50952">
    <property type="entry name" value="Soluble quinoprotein glucose dehydrogenase"/>
    <property type="match status" value="1"/>
</dbReference>
<evidence type="ECO:0000256" key="1">
    <source>
        <dbReference type="ARBA" id="ARBA00004138"/>
    </source>
</evidence>
<feature type="coiled-coil region" evidence="10">
    <location>
        <begin position="1629"/>
        <end position="1656"/>
    </location>
</feature>
<dbReference type="EMBL" id="CYKH01000446">
    <property type="protein sequence ID" value="CUF91382.1"/>
    <property type="molecule type" value="Genomic_DNA"/>
</dbReference>
<evidence type="ECO:0000256" key="2">
    <source>
        <dbReference type="ARBA" id="ARBA00004245"/>
    </source>
</evidence>
<evidence type="ECO:0008006" key="14">
    <source>
        <dbReference type="Google" id="ProtNLM"/>
    </source>
</evidence>
<feature type="compositionally biased region" description="Acidic residues" evidence="11">
    <location>
        <begin position="1406"/>
        <end position="1437"/>
    </location>
</feature>
<keyword evidence="6 10" id="KW-0175">Coiled coil</keyword>
<evidence type="ECO:0000313" key="12">
    <source>
        <dbReference type="EMBL" id="CUF91382.1"/>
    </source>
</evidence>
<dbReference type="OMA" id="FIMDRVH"/>
<name>A0A0S4IVP0_BODSA</name>
<feature type="region of interest" description="Disordered" evidence="11">
    <location>
        <begin position="924"/>
        <end position="1047"/>
    </location>
</feature>
<dbReference type="PANTHER" id="PTHR14885:SF3">
    <property type="entry name" value="CILIA- AND FLAGELLA-ASSOCIATED PROTEIN 44"/>
    <property type="match status" value="1"/>
</dbReference>
<evidence type="ECO:0000256" key="5">
    <source>
        <dbReference type="ARBA" id="ARBA00022737"/>
    </source>
</evidence>
<reference evidence="13" key="1">
    <citation type="submission" date="2015-09" db="EMBL/GenBank/DDBJ databases">
        <authorList>
            <consortium name="Pathogen Informatics"/>
        </authorList>
    </citation>
    <scope>NUCLEOTIDE SEQUENCE [LARGE SCALE GENOMIC DNA]</scope>
    <source>
        <strain evidence="13">Lake Konstanz</strain>
    </source>
</reference>
<dbReference type="VEuPathDB" id="TriTrypDB:BSAL_67120"/>
<feature type="region of interest" description="Disordered" evidence="11">
    <location>
        <begin position="1405"/>
        <end position="1440"/>
    </location>
</feature>
<accession>A0A0S4IVP0</accession>
<keyword evidence="5" id="KW-0677">Repeat</keyword>
<feature type="compositionally biased region" description="Acidic residues" evidence="11">
    <location>
        <begin position="1190"/>
        <end position="1199"/>
    </location>
</feature>
<evidence type="ECO:0000313" key="13">
    <source>
        <dbReference type="Proteomes" id="UP000051952"/>
    </source>
</evidence>
<feature type="repeat" description="WD" evidence="9">
    <location>
        <begin position="376"/>
        <end position="417"/>
    </location>
</feature>
<evidence type="ECO:0000256" key="3">
    <source>
        <dbReference type="ARBA" id="ARBA00022490"/>
    </source>
</evidence>
<evidence type="ECO:0000256" key="4">
    <source>
        <dbReference type="ARBA" id="ARBA00022574"/>
    </source>
</evidence>
<organism evidence="12 13">
    <name type="scientific">Bodo saltans</name>
    <name type="common">Flagellated protozoan</name>
    <dbReference type="NCBI Taxonomy" id="75058"/>
    <lineage>
        <taxon>Eukaryota</taxon>
        <taxon>Discoba</taxon>
        <taxon>Euglenozoa</taxon>
        <taxon>Kinetoplastea</taxon>
        <taxon>Metakinetoplastina</taxon>
        <taxon>Eubodonida</taxon>
        <taxon>Bodonidae</taxon>
        <taxon>Bodo</taxon>
    </lineage>
</organism>
<dbReference type="Pfam" id="PF00400">
    <property type="entry name" value="WD40"/>
    <property type="match status" value="1"/>
</dbReference>
<feature type="compositionally biased region" description="Basic and acidic residues" evidence="11">
    <location>
        <begin position="1166"/>
        <end position="1178"/>
    </location>
</feature>
<evidence type="ECO:0000256" key="6">
    <source>
        <dbReference type="ARBA" id="ARBA00023054"/>
    </source>
</evidence>
<dbReference type="GO" id="GO:0005929">
    <property type="term" value="C:cilium"/>
    <property type="evidence" value="ECO:0007669"/>
    <property type="project" value="UniProtKB-SubCell"/>
</dbReference>
<dbReference type="SUPFAM" id="SSF50998">
    <property type="entry name" value="Quinoprotein alcohol dehydrogenase-like"/>
    <property type="match status" value="1"/>
</dbReference>
<feature type="compositionally biased region" description="Acidic residues" evidence="11">
    <location>
        <begin position="587"/>
        <end position="600"/>
    </location>
</feature>
<keyword evidence="3" id="KW-0963">Cytoplasm</keyword>
<evidence type="ECO:0000256" key="7">
    <source>
        <dbReference type="ARBA" id="ARBA00023212"/>
    </source>
</evidence>
<dbReference type="Proteomes" id="UP000051952">
    <property type="component" value="Unassembled WGS sequence"/>
</dbReference>